<proteinExistence type="predicted"/>
<organism evidence="1">
    <name type="scientific">bioreactor metagenome</name>
    <dbReference type="NCBI Taxonomy" id="1076179"/>
    <lineage>
        <taxon>unclassified sequences</taxon>
        <taxon>metagenomes</taxon>
        <taxon>ecological metagenomes</taxon>
    </lineage>
</organism>
<dbReference type="AlphaFoldDB" id="A0A645H4L0"/>
<dbReference type="EMBL" id="VSSQ01085918">
    <property type="protein sequence ID" value="MPN33416.1"/>
    <property type="molecule type" value="Genomic_DNA"/>
</dbReference>
<name>A0A645H4L0_9ZZZZ</name>
<accession>A0A645H4L0</accession>
<comment type="caution">
    <text evidence="1">The sequence shown here is derived from an EMBL/GenBank/DDBJ whole genome shotgun (WGS) entry which is preliminary data.</text>
</comment>
<sequence length="142" mass="14866">MLMAPFFIGAGHRMLEAGGVGGVAGDGYIHVFMAHDGHAFVYIIRTVAAHVGPFALAEGLRGNNGKLIGKLVISGFAEGETVDPADDISRILAKTIQDDLKRILAYLVGRTGDADSTLRGGKAFMASQEGEACGFLPQEHGP</sequence>
<gene>
    <name evidence="1" type="ORF">SDC9_180903</name>
</gene>
<reference evidence="1" key="1">
    <citation type="submission" date="2019-08" db="EMBL/GenBank/DDBJ databases">
        <authorList>
            <person name="Kucharzyk K."/>
            <person name="Murdoch R.W."/>
            <person name="Higgins S."/>
            <person name="Loffler F."/>
        </authorList>
    </citation>
    <scope>NUCLEOTIDE SEQUENCE</scope>
</reference>
<evidence type="ECO:0000313" key="1">
    <source>
        <dbReference type="EMBL" id="MPN33416.1"/>
    </source>
</evidence>
<protein>
    <submittedName>
        <fullName evidence="1">Uncharacterized protein</fullName>
    </submittedName>
</protein>